<dbReference type="AlphaFoldDB" id="A0A916NBY1"/>
<keyword evidence="9" id="KW-1185">Reference proteome</keyword>
<feature type="transmembrane region" description="Helical" evidence="7">
    <location>
        <begin position="102"/>
        <end position="121"/>
    </location>
</feature>
<comment type="subcellular location">
    <subcellularLocation>
        <location evidence="1">Membrane</location>
        <topology evidence="1">Multi-pass membrane protein</topology>
    </subcellularLocation>
</comment>
<dbReference type="GO" id="GO:0022857">
    <property type="term" value="F:transmembrane transporter activity"/>
    <property type="evidence" value="ECO:0007669"/>
    <property type="project" value="InterPro"/>
</dbReference>
<feature type="transmembrane region" description="Helical" evidence="7">
    <location>
        <begin position="67"/>
        <end position="90"/>
    </location>
</feature>
<sequence>MPYLKVHPSQECSGSMRIVSTKLRPDQLKCLKTTFLIAPQLFVLIHLFTMPQFLSQRYHPTVSLVRAIFWLNLYILVNLTSILYLGALTVSGISGLDFDLCVWGLAIFSIIITIGGMKVIGFTDVIRLFFLIIGGLATSYIAINLVSDNFDTASLLNGLKMMTLHHDDHFHMIFKEGSKHYMELPGLTVLLGGMWIVNLNYWDVISISRSERSERI</sequence>
<dbReference type="InterPro" id="IPR038377">
    <property type="entry name" value="Na/Glc_symporter_sf"/>
</dbReference>
<accession>A0A916NBY1</accession>
<feature type="transmembrane region" description="Helical" evidence="7">
    <location>
        <begin position="35"/>
        <end position="55"/>
    </location>
</feature>
<gene>
    <name evidence="8" type="ORF">DYBT9275_02600</name>
</gene>
<keyword evidence="5 7" id="KW-0472">Membrane</keyword>
<comment type="similarity">
    <text evidence="2 6">Belongs to the sodium:solute symporter (SSF) (TC 2.A.21) family.</text>
</comment>
<protein>
    <submittedName>
        <fullName evidence="8">Uncharacterized protein</fullName>
    </submittedName>
</protein>
<dbReference type="InterPro" id="IPR001734">
    <property type="entry name" value="Na/solute_symporter"/>
</dbReference>
<evidence type="ECO:0000256" key="4">
    <source>
        <dbReference type="ARBA" id="ARBA00022989"/>
    </source>
</evidence>
<dbReference type="PROSITE" id="PS50283">
    <property type="entry name" value="NA_SOLUT_SYMP_3"/>
    <property type="match status" value="1"/>
</dbReference>
<dbReference type="Pfam" id="PF00474">
    <property type="entry name" value="SSF"/>
    <property type="match status" value="1"/>
</dbReference>
<evidence type="ECO:0000313" key="8">
    <source>
        <dbReference type="EMBL" id="CAG5001125.1"/>
    </source>
</evidence>
<proteinExistence type="inferred from homology"/>
<feature type="transmembrane region" description="Helical" evidence="7">
    <location>
        <begin position="128"/>
        <end position="147"/>
    </location>
</feature>
<comment type="caution">
    <text evidence="8">The sequence shown here is derived from an EMBL/GenBank/DDBJ whole genome shotgun (WGS) entry which is preliminary data.</text>
</comment>
<reference evidence="8" key="1">
    <citation type="submission" date="2021-04" db="EMBL/GenBank/DDBJ databases">
        <authorList>
            <person name="Rodrigo-Torres L."/>
            <person name="Arahal R. D."/>
            <person name="Lucena T."/>
        </authorList>
    </citation>
    <scope>NUCLEOTIDE SEQUENCE</scope>
    <source>
        <strain evidence="8">CECT 9275</strain>
    </source>
</reference>
<keyword evidence="4 7" id="KW-1133">Transmembrane helix</keyword>
<feature type="transmembrane region" description="Helical" evidence="7">
    <location>
        <begin position="184"/>
        <end position="202"/>
    </location>
</feature>
<evidence type="ECO:0000256" key="5">
    <source>
        <dbReference type="ARBA" id="ARBA00023136"/>
    </source>
</evidence>
<evidence type="ECO:0000256" key="2">
    <source>
        <dbReference type="ARBA" id="ARBA00006434"/>
    </source>
</evidence>
<dbReference type="Proteomes" id="UP000680038">
    <property type="component" value="Unassembled WGS sequence"/>
</dbReference>
<evidence type="ECO:0000256" key="6">
    <source>
        <dbReference type="RuleBase" id="RU362091"/>
    </source>
</evidence>
<evidence type="ECO:0000313" key="9">
    <source>
        <dbReference type="Proteomes" id="UP000680038"/>
    </source>
</evidence>
<name>A0A916NBY1_9BACT</name>
<dbReference type="EMBL" id="CAJRAF010000002">
    <property type="protein sequence ID" value="CAG5001125.1"/>
    <property type="molecule type" value="Genomic_DNA"/>
</dbReference>
<dbReference type="Gene3D" id="1.20.1730.10">
    <property type="entry name" value="Sodium/glucose cotransporter"/>
    <property type="match status" value="1"/>
</dbReference>
<evidence type="ECO:0000256" key="1">
    <source>
        <dbReference type="ARBA" id="ARBA00004141"/>
    </source>
</evidence>
<organism evidence="8 9">
    <name type="scientific">Dyadobacter helix</name>
    <dbReference type="NCBI Taxonomy" id="2822344"/>
    <lineage>
        <taxon>Bacteria</taxon>
        <taxon>Pseudomonadati</taxon>
        <taxon>Bacteroidota</taxon>
        <taxon>Cytophagia</taxon>
        <taxon>Cytophagales</taxon>
        <taxon>Spirosomataceae</taxon>
        <taxon>Dyadobacter</taxon>
    </lineage>
</organism>
<dbReference type="GO" id="GO:0016020">
    <property type="term" value="C:membrane"/>
    <property type="evidence" value="ECO:0007669"/>
    <property type="project" value="UniProtKB-SubCell"/>
</dbReference>
<evidence type="ECO:0000256" key="7">
    <source>
        <dbReference type="SAM" id="Phobius"/>
    </source>
</evidence>
<evidence type="ECO:0000256" key="3">
    <source>
        <dbReference type="ARBA" id="ARBA00022692"/>
    </source>
</evidence>
<keyword evidence="3 7" id="KW-0812">Transmembrane</keyword>